<dbReference type="PANTHER" id="PTHR37291">
    <property type="entry name" value="5-METHYLCYTOSINE-SPECIFIC RESTRICTION ENZYME B"/>
    <property type="match status" value="1"/>
</dbReference>
<organism evidence="3 4">
    <name type="scientific">Isoptericola sediminis</name>
    <dbReference type="NCBI Taxonomy" id="2733572"/>
    <lineage>
        <taxon>Bacteria</taxon>
        <taxon>Bacillati</taxon>
        <taxon>Actinomycetota</taxon>
        <taxon>Actinomycetes</taxon>
        <taxon>Micrococcales</taxon>
        <taxon>Promicromonosporaceae</taxon>
        <taxon>Isoptericola</taxon>
    </lineage>
</organism>
<gene>
    <name evidence="3" type="ORF">HLI28_07115</name>
</gene>
<accession>A0A849K3E7</accession>
<dbReference type="Gene3D" id="3.40.50.300">
    <property type="entry name" value="P-loop containing nucleotide triphosphate hydrolases"/>
    <property type="match status" value="1"/>
</dbReference>
<dbReference type="GO" id="GO:0005524">
    <property type="term" value="F:ATP binding"/>
    <property type="evidence" value="ECO:0007669"/>
    <property type="project" value="InterPro"/>
</dbReference>
<dbReference type="InterPro" id="IPR011704">
    <property type="entry name" value="ATPase_dyneun-rel_AAA"/>
</dbReference>
<dbReference type="Proteomes" id="UP000557204">
    <property type="component" value="Unassembled WGS sequence"/>
</dbReference>
<dbReference type="GO" id="GO:0016887">
    <property type="term" value="F:ATP hydrolysis activity"/>
    <property type="evidence" value="ECO:0007669"/>
    <property type="project" value="InterPro"/>
</dbReference>
<dbReference type="EMBL" id="JABFAJ010000012">
    <property type="protein sequence ID" value="NNU27311.1"/>
    <property type="molecule type" value="Genomic_DNA"/>
</dbReference>
<evidence type="ECO:0000313" key="3">
    <source>
        <dbReference type="EMBL" id="NNU27311.1"/>
    </source>
</evidence>
<dbReference type="AlphaFoldDB" id="A0A849K3E7"/>
<proteinExistence type="predicted"/>
<reference evidence="3 4" key="1">
    <citation type="submission" date="2020-05" db="EMBL/GenBank/DDBJ databases">
        <title>Genome sequence of Isoptericola sp. JC619 isolated from Chilika lagoon, India.</title>
        <authorList>
            <person name="Kumar D."/>
            <person name="Appam K."/>
            <person name="Gandham S."/>
            <person name="Uppada J."/>
            <person name="Sasikala C."/>
            <person name="Venkata Ramana C."/>
        </authorList>
    </citation>
    <scope>NUCLEOTIDE SEQUENCE [LARGE SCALE GENOMIC DNA]</scope>
    <source>
        <strain evidence="3 4">JC619</strain>
    </source>
</reference>
<dbReference type="PANTHER" id="PTHR37291:SF1">
    <property type="entry name" value="TYPE IV METHYL-DIRECTED RESTRICTION ENZYME ECOKMCRB SUBUNIT"/>
    <property type="match status" value="1"/>
</dbReference>
<protein>
    <submittedName>
        <fullName evidence="3">AAA domain-containing protein</fullName>
    </submittedName>
</protein>
<keyword evidence="4" id="KW-1185">Reference proteome</keyword>
<evidence type="ECO:0000256" key="1">
    <source>
        <dbReference type="SAM" id="MobiDB-lite"/>
    </source>
</evidence>
<dbReference type="SUPFAM" id="SSF52540">
    <property type="entry name" value="P-loop containing nucleoside triphosphate hydrolases"/>
    <property type="match status" value="1"/>
</dbReference>
<dbReference type="SMART" id="SM00382">
    <property type="entry name" value="AAA"/>
    <property type="match status" value="1"/>
</dbReference>
<dbReference type="InterPro" id="IPR003593">
    <property type="entry name" value="AAA+_ATPase"/>
</dbReference>
<evidence type="ECO:0000259" key="2">
    <source>
        <dbReference type="SMART" id="SM00382"/>
    </source>
</evidence>
<dbReference type="RefSeq" id="WP_171246821.1">
    <property type="nucleotide sequence ID" value="NZ_JABFAJ010000012.1"/>
</dbReference>
<dbReference type="CDD" id="cd00009">
    <property type="entry name" value="AAA"/>
    <property type="match status" value="1"/>
</dbReference>
<comment type="caution">
    <text evidence="3">The sequence shown here is derived from an EMBL/GenBank/DDBJ whole genome shotgun (WGS) entry which is preliminary data.</text>
</comment>
<feature type="domain" description="AAA+ ATPase" evidence="2">
    <location>
        <begin position="470"/>
        <end position="633"/>
    </location>
</feature>
<feature type="region of interest" description="Disordered" evidence="1">
    <location>
        <begin position="420"/>
        <end position="443"/>
    </location>
</feature>
<sequence>MSELPSHVVETAEAGRVVLDHMLGDQRSVVDPFRVIWTAENAEKLRASIEDNLDEGSGTYYEKFEHQLAGRDRDVKLLAAEMTYLREVPLENVNPATKRKHVETILSWIPDPPSIPRQLAEGLGNRGVFHGGIGYSQSAWKHIVWLSKFVITWSGLDSAARELARSDPWAFRSVVSQVPGGVPTIRNALLYLAFPGSFEPSVNDSHRRQIRDAFAHELDATAGDDPTSIDHDLLAIRERLEAAQGGHINFYDEPYLSAWQRRAATTGERAWAVRTRPAGRELINRWVLEEFVSLAGTHLPDVAVGSDKEVVRQAVAEGYDHVDYAQRLSLTEDYFAFLTRMGEGDVVVARHDDEAWLGRITGAAEFFDDEPRLRRSVQWEPDPVAVDVLPPPVPNLLAAPARSVVELTEAVNDLAKLFDEEPDELEPEAREVPPPTGATTPALRRATEDLSWRLHMDKSWLDEYIDLLESRHQVIVHGPPGTGKTYVALRIAKHVAGDEAVRIVQFHPSYAYEDFFEGFRPRAREDGGLAFDKVPGPLREIASEAAANPGAPYVLIIDEVNRGNVAKVFGELYFLLEYRDENVYLQYSPDRPFSLPKNLFIIGTMNTADRSIALVDAAIRRRFSFIEMHPDGEPVHGLLARWLEANQRDGHRAELLAALNREIGEEDRDFKVGPSYLMRPDADTDPGMERIWRHDILPLLEEHYYGRLTRDEVEAAFGLEALRRRVASRADMSETVSAEDEAALPPER</sequence>
<dbReference type="InterPro" id="IPR052934">
    <property type="entry name" value="Methyl-DNA_Rec/Restrict_Enz"/>
</dbReference>
<dbReference type="Pfam" id="PF07728">
    <property type="entry name" value="AAA_5"/>
    <property type="match status" value="1"/>
</dbReference>
<name>A0A849K3E7_9MICO</name>
<evidence type="ECO:0000313" key="4">
    <source>
        <dbReference type="Proteomes" id="UP000557204"/>
    </source>
</evidence>
<dbReference type="InterPro" id="IPR027417">
    <property type="entry name" value="P-loop_NTPase"/>
</dbReference>